<evidence type="ECO:0000313" key="1">
    <source>
        <dbReference type="EMBL" id="GBM93847.1"/>
    </source>
</evidence>
<dbReference type="EMBL" id="BGPR01003910">
    <property type="protein sequence ID" value="GBM93847.1"/>
    <property type="molecule type" value="Genomic_DNA"/>
</dbReference>
<gene>
    <name evidence="1" type="ORF">AVEN_193931_1</name>
</gene>
<name>A0A4Y2JVJ2_ARAVE</name>
<protein>
    <submittedName>
        <fullName evidence="1">Uncharacterized protein</fullName>
    </submittedName>
</protein>
<comment type="caution">
    <text evidence="1">The sequence shown here is derived from an EMBL/GenBank/DDBJ whole genome shotgun (WGS) entry which is preliminary data.</text>
</comment>
<sequence length="151" mass="17495">MTKTTPQGCSGAGMPFRHCFFKRKIRNEKKLKKRKKNCKNLLKTAKVLSPRLEISSTSCFATTPMRPLSPNSHAIPKRRCSTPKGRFNIHQAHAHSGSLVETGFEPVHIPYRREAETLLPGYHGRAWLGKMYTNKERKYQINALYEREEYY</sequence>
<dbReference type="Proteomes" id="UP000499080">
    <property type="component" value="Unassembled WGS sequence"/>
</dbReference>
<evidence type="ECO:0000313" key="2">
    <source>
        <dbReference type="Proteomes" id="UP000499080"/>
    </source>
</evidence>
<organism evidence="1 2">
    <name type="scientific">Araneus ventricosus</name>
    <name type="common">Orbweaver spider</name>
    <name type="synonym">Epeira ventricosa</name>
    <dbReference type="NCBI Taxonomy" id="182803"/>
    <lineage>
        <taxon>Eukaryota</taxon>
        <taxon>Metazoa</taxon>
        <taxon>Ecdysozoa</taxon>
        <taxon>Arthropoda</taxon>
        <taxon>Chelicerata</taxon>
        <taxon>Arachnida</taxon>
        <taxon>Araneae</taxon>
        <taxon>Araneomorphae</taxon>
        <taxon>Entelegynae</taxon>
        <taxon>Araneoidea</taxon>
        <taxon>Araneidae</taxon>
        <taxon>Araneus</taxon>
    </lineage>
</organism>
<proteinExistence type="predicted"/>
<keyword evidence="2" id="KW-1185">Reference proteome</keyword>
<accession>A0A4Y2JVJ2</accession>
<dbReference type="AlphaFoldDB" id="A0A4Y2JVJ2"/>
<reference evidence="1 2" key="1">
    <citation type="journal article" date="2019" name="Sci. Rep.">
        <title>Orb-weaving spider Araneus ventricosus genome elucidates the spidroin gene catalogue.</title>
        <authorList>
            <person name="Kono N."/>
            <person name="Nakamura H."/>
            <person name="Ohtoshi R."/>
            <person name="Moran D.A.P."/>
            <person name="Shinohara A."/>
            <person name="Yoshida Y."/>
            <person name="Fujiwara M."/>
            <person name="Mori M."/>
            <person name="Tomita M."/>
            <person name="Arakawa K."/>
        </authorList>
    </citation>
    <scope>NUCLEOTIDE SEQUENCE [LARGE SCALE GENOMIC DNA]</scope>
</reference>